<feature type="repeat" description="ANK" evidence="1">
    <location>
        <begin position="386"/>
        <end position="418"/>
    </location>
</feature>
<dbReference type="SUPFAM" id="SSF48403">
    <property type="entry name" value="Ankyrin repeat"/>
    <property type="match status" value="1"/>
</dbReference>
<keyword evidence="5" id="KW-1185">Reference proteome</keyword>
<sequence>MLEFSWLLFYLVLHLLLALVTVPWLYWLGRSSWRPAPHWMLRLWTALAVLLFVLPVVVLSDGAEQIAPQQWFNAELSVLQQQLHVAEATTLAETQPALTQRWALAPQLFYLFVPPAWWLLLVPLGCCWQIGRFSQSYRASRKLWLEAQPLSLPESAHHKPALYQHSAIDSAMLVGLRQPRIILPALWLQHLSAEQLQYVIAHERMHWHRGDLVAFYLQQLCAVLCWWSPVWGLICRQLNKYRELSCDAAVTAQLTQPHRYAQTLLDCSKADCSKTNSSRGQPAILAMPWQQQPLLAQRIRCVLQGSAGKITPQCCALVIALFLSVAASLVLAQRVQVAQLPAEYAQVSLTELTQLQQLLQKVRQRDLAEVRQLLTLGYPLNAAMPGEGTALMLAVRAGDKAMVELLLAAGADVNLSSRRDGNPLIIAAQLGNLELAQRLVQAGANVNAIVLADETPLINASYIGDLAMVQYLVQQGARVNLKVEATVMDGSELRSPLSRASTAEVRAYLLQQGATP</sequence>
<dbReference type="Proteomes" id="UP001257909">
    <property type="component" value="Unassembled WGS sequence"/>
</dbReference>
<feature type="transmembrane region" description="Helical" evidence="2">
    <location>
        <begin position="108"/>
        <end position="131"/>
    </location>
</feature>
<dbReference type="Pfam" id="PF00023">
    <property type="entry name" value="Ank"/>
    <property type="match status" value="1"/>
</dbReference>
<evidence type="ECO:0000259" key="3">
    <source>
        <dbReference type="Pfam" id="PF05569"/>
    </source>
</evidence>
<dbReference type="InterPro" id="IPR052173">
    <property type="entry name" value="Beta-lactam_resp_regulator"/>
</dbReference>
<reference evidence="4 5" key="1">
    <citation type="submission" date="2023-07" db="EMBL/GenBank/DDBJ databases">
        <title>Sorghum-associated microbial communities from plants grown in Nebraska, USA.</title>
        <authorList>
            <person name="Schachtman D."/>
        </authorList>
    </citation>
    <scope>NUCLEOTIDE SEQUENCE [LARGE SCALE GENOMIC DNA]</scope>
    <source>
        <strain evidence="4 5">4138</strain>
    </source>
</reference>
<dbReference type="Gene3D" id="3.30.2010.10">
    <property type="entry name" value="Metalloproteases ('zincins'), catalytic domain"/>
    <property type="match status" value="1"/>
</dbReference>
<dbReference type="Pfam" id="PF12796">
    <property type="entry name" value="Ank_2"/>
    <property type="match status" value="1"/>
</dbReference>
<feature type="transmembrane region" description="Helical" evidence="2">
    <location>
        <begin position="6"/>
        <end position="27"/>
    </location>
</feature>
<dbReference type="SMART" id="SM00248">
    <property type="entry name" value="ANK"/>
    <property type="match status" value="3"/>
</dbReference>
<name>A0ABU1VX33_9GAMM</name>
<evidence type="ECO:0000256" key="1">
    <source>
        <dbReference type="PROSITE-ProRule" id="PRU00023"/>
    </source>
</evidence>
<accession>A0ABU1VX33</accession>
<feature type="transmembrane region" description="Helical" evidence="2">
    <location>
        <begin position="213"/>
        <end position="234"/>
    </location>
</feature>
<dbReference type="InterPro" id="IPR036770">
    <property type="entry name" value="Ankyrin_rpt-contain_sf"/>
</dbReference>
<dbReference type="InterPro" id="IPR002110">
    <property type="entry name" value="Ankyrin_rpt"/>
</dbReference>
<dbReference type="RefSeq" id="WP_310275324.1">
    <property type="nucleotide sequence ID" value="NZ_JAVDWR010000002.1"/>
</dbReference>
<protein>
    <submittedName>
        <fullName evidence="4">Ankyrin repeat protein</fullName>
    </submittedName>
</protein>
<proteinExistence type="predicted"/>
<dbReference type="Gene3D" id="1.25.40.20">
    <property type="entry name" value="Ankyrin repeat-containing domain"/>
    <property type="match status" value="1"/>
</dbReference>
<keyword evidence="2" id="KW-0812">Transmembrane</keyword>
<dbReference type="PANTHER" id="PTHR34978:SF3">
    <property type="entry name" value="SLR0241 PROTEIN"/>
    <property type="match status" value="1"/>
</dbReference>
<comment type="caution">
    <text evidence="4">The sequence shown here is derived from an EMBL/GenBank/DDBJ whole genome shotgun (WGS) entry which is preliminary data.</text>
</comment>
<dbReference type="CDD" id="cd07341">
    <property type="entry name" value="M56_BlaR1_MecR1_like"/>
    <property type="match status" value="1"/>
</dbReference>
<feature type="repeat" description="ANK" evidence="1">
    <location>
        <begin position="452"/>
        <end position="484"/>
    </location>
</feature>
<dbReference type="PROSITE" id="PS50088">
    <property type="entry name" value="ANK_REPEAT"/>
    <property type="match status" value="3"/>
</dbReference>
<evidence type="ECO:0000313" key="5">
    <source>
        <dbReference type="Proteomes" id="UP001257909"/>
    </source>
</evidence>
<dbReference type="Pfam" id="PF05569">
    <property type="entry name" value="Peptidase_M56"/>
    <property type="match status" value="1"/>
</dbReference>
<organism evidence="4 5">
    <name type="scientific">Rheinheimera soli</name>
    <dbReference type="NCBI Taxonomy" id="443616"/>
    <lineage>
        <taxon>Bacteria</taxon>
        <taxon>Pseudomonadati</taxon>
        <taxon>Pseudomonadota</taxon>
        <taxon>Gammaproteobacteria</taxon>
        <taxon>Chromatiales</taxon>
        <taxon>Chromatiaceae</taxon>
        <taxon>Rheinheimera</taxon>
    </lineage>
</organism>
<evidence type="ECO:0000256" key="2">
    <source>
        <dbReference type="SAM" id="Phobius"/>
    </source>
</evidence>
<keyword evidence="2" id="KW-0472">Membrane</keyword>
<feature type="repeat" description="ANK" evidence="1">
    <location>
        <begin position="419"/>
        <end position="448"/>
    </location>
</feature>
<feature type="transmembrane region" description="Helical" evidence="2">
    <location>
        <begin position="39"/>
        <end position="59"/>
    </location>
</feature>
<keyword evidence="2" id="KW-1133">Transmembrane helix</keyword>
<gene>
    <name evidence="4" type="ORF">J2W69_001074</name>
</gene>
<dbReference type="PROSITE" id="PS50297">
    <property type="entry name" value="ANK_REP_REGION"/>
    <property type="match status" value="3"/>
</dbReference>
<evidence type="ECO:0000313" key="4">
    <source>
        <dbReference type="EMBL" id="MDR7120145.1"/>
    </source>
</evidence>
<feature type="domain" description="Peptidase M56" evidence="3">
    <location>
        <begin position="118"/>
        <end position="278"/>
    </location>
</feature>
<dbReference type="PANTHER" id="PTHR34978">
    <property type="entry name" value="POSSIBLE SENSOR-TRANSDUCER PROTEIN BLAR"/>
    <property type="match status" value="1"/>
</dbReference>
<dbReference type="EMBL" id="JAVDWR010000002">
    <property type="protein sequence ID" value="MDR7120145.1"/>
    <property type="molecule type" value="Genomic_DNA"/>
</dbReference>
<keyword evidence="1" id="KW-0040">ANK repeat</keyword>
<dbReference type="InterPro" id="IPR008756">
    <property type="entry name" value="Peptidase_M56"/>
</dbReference>